<dbReference type="Proteomes" id="UP000594042">
    <property type="component" value="Chromosome"/>
</dbReference>
<dbReference type="AlphaFoldDB" id="A0A7G1HUT3"/>
<dbReference type="EMBL" id="AP023322">
    <property type="protein sequence ID" value="BCI63509.1"/>
    <property type="molecule type" value="Genomic_DNA"/>
</dbReference>
<dbReference type="RefSeq" id="WP_021929514.1">
    <property type="nucleotide sequence ID" value="NZ_AP023322.1"/>
</dbReference>
<organism evidence="1 2">
    <name type="scientific">Coprobacter secundus subsp. similis</name>
    <dbReference type="NCBI Taxonomy" id="2751153"/>
    <lineage>
        <taxon>Bacteria</taxon>
        <taxon>Pseudomonadati</taxon>
        <taxon>Bacteroidota</taxon>
        <taxon>Bacteroidia</taxon>
        <taxon>Bacteroidales</taxon>
        <taxon>Barnesiellaceae</taxon>
        <taxon>Coprobacter</taxon>
    </lineage>
</organism>
<reference evidence="2" key="1">
    <citation type="submission" date="2020-07" db="EMBL/GenBank/DDBJ databases">
        <title>Complete genome sequencing of Coprobacter sp. strain 2CBH44.</title>
        <authorList>
            <person name="Sakamoto M."/>
            <person name="Murakami T."/>
            <person name="Mori H."/>
        </authorList>
    </citation>
    <scope>NUCLEOTIDE SEQUENCE [LARGE SCALE GENOMIC DNA]</scope>
    <source>
        <strain evidence="2">2CBH44</strain>
    </source>
</reference>
<sequence>MILGGIVVLAIVLLLTGLMYDFKQSNENRLFTMSLSGRWKRSDSVNSSLRYDLTITGKKWTEIVYRNNIPIERFDAEYNYDMETGGIYFDDYHQVYENDGSNHLEYVNEGLIIVQLSGRDFTYVSNCSHTYERQTNKDKSLI</sequence>
<evidence type="ECO:0000313" key="1">
    <source>
        <dbReference type="EMBL" id="BCI63509.1"/>
    </source>
</evidence>
<protein>
    <submittedName>
        <fullName evidence="1">Uncharacterized protein</fullName>
    </submittedName>
</protein>
<dbReference type="KEGG" id="copr:Cop2CBH44_18620"/>
<proteinExistence type="predicted"/>
<evidence type="ECO:0000313" key="2">
    <source>
        <dbReference type="Proteomes" id="UP000594042"/>
    </source>
</evidence>
<name>A0A7G1HUT3_9BACT</name>
<accession>A0A7G1HUT3</accession>
<keyword evidence="2" id="KW-1185">Reference proteome</keyword>
<gene>
    <name evidence="1" type="ORF">Cop2CBH44_18620</name>
</gene>